<proteinExistence type="predicted"/>
<dbReference type="EMBL" id="JMSN01000049">
    <property type="protein sequence ID" value="KDN44715.1"/>
    <property type="molecule type" value="Genomic_DNA"/>
</dbReference>
<organism evidence="1 2">
    <name type="scientific">Tilletiaria anomala (strain ATCC 24038 / CBS 436.72 / UBC 951)</name>
    <dbReference type="NCBI Taxonomy" id="1037660"/>
    <lineage>
        <taxon>Eukaryota</taxon>
        <taxon>Fungi</taxon>
        <taxon>Dikarya</taxon>
        <taxon>Basidiomycota</taxon>
        <taxon>Ustilaginomycotina</taxon>
        <taxon>Exobasidiomycetes</taxon>
        <taxon>Georgefischeriales</taxon>
        <taxon>Tilletiariaceae</taxon>
        <taxon>Tilletiaria</taxon>
    </lineage>
</organism>
<dbReference type="RefSeq" id="XP_013242889.1">
    <property type="nucleotide sequence ID" value="XM_013387435.1"/>
</dbReference>
<comment type="caution">
    <text evidence="1">The sequence shown here is derived from an EMBL/GenBank/DDBJ whole genome shotgun (WGS) entry which is preliminary data.</text>
</comment>
<dbReference type="InterPro" id="IPR042099">
    <property type="entry name" value="ANL_N_sf"/>
</dbReference>
<dbReference type="STRING" id="1037660.A0A066W1P4"/>
<gene>
    <name evidence="1" type="ORF">K437DRAFT_256958</name>
</gene>
<dbReference type="PANTHER" id="PTHR43347:SF3">
    <property type="entry name" value="ACYL-COA SYNTHETASE SHORT-CHAIN FAMILY MEMBER 3, MITOCHONDRIAL"/>
    <property type="match status" value="1"/>
</dbReference>
<name>A0A066W1P4_TILAU</name>
<dbReference type="HOGENOM" id="CLU_1611956_0_0_1"/>
<evidence type="ECO:0008006" key="3">
    <source>
        <dbReference type="Google" id="ProtNLM"/>
    </source>
</evidence>
<dbReference type="PANTHER" id="PTHR43347">
    <property type="entry name" value="ACYL-COA SYNTHETASE"/>
    <property type="match status" value="1"/>
</dbReference>
<keyword evidence="2" id="KW-1185">Reference proteome</keyword>
<dbReference type="GeneID" id="25264568"/>
<dbReference type="Proteomes" id="UP000027361">
    <property type="component" value="Unassembled WGS sequence"/>
</dbReference>
<dbReference type="Gene3D" id="3.40.50.12780">
    <property type="entry name" value="N-terminal domain of ligase-like"/>
    <property type="match status" value="1"/>
</dbReference>
<protein>
    <recommendedName>
        <fullName evidence="3">AMP-dependent synthetase/ligase domain-containing protein</fullName>
    </recommendedName>
</protein>
<dbReference type="GO" id="GO:0050218">
    <property type="term" value="F:propionate-CoA ligase activity"/>
    <property type="evidence" value="ECO:0007669"/>
    <property type="project" value="TreeGrafter"/>
</dbReference>
<dbReference type="OrthoDB" id="1706066at2759"/>
<evidence type="ECO:0000313" key="1">
    <source>
        <dbReference type="EMBL" id="KDN44715.1"/>
    </source>
</evidence>
<dbReference type="AlphaFoldDB" id="A0A066W1P4"/>
<dbReference type="SUPFAM" id="SSF56801">
    <property type="entry name" value="Acetyl-CoA synthetase-like"/>
    <property type="match status" value="1"/>
</dbReference>
<reference evidence="1 2" key="1">
    <citation type="submission" date="2014-05" db="EMBL/GenBank/DDBJ databases">
        <title>Draft genome sequence of a rare smut relative, Tilletiaria anomala UBC 951.</title>
        <authorList>
            <consortium name="DOE Joint Genome Institute"/>
            <person name="Toome M."/>
            <person name="Kuo A."/>
            <person name="Henrissat B."/>
            <person name="Lipzen A."/>
            <person name="Tritt A."/>
            <person name="Yoshinaga Y."/>
            <person name="Zane M."/>
            <person name="Barry K."/>
            <person name="Grigoriev I.V."/>
            <person name="Spatafora J.W."/>
            <person name="Aimea M.C."/>
        </authorList>
    </citation>
    <scope>NUCLEOTIDE SEQUENCE [LARGE SCALE GENOMIC DNA]</scope>
    <source>
        <strain evidence="1 2">UBC 951</strain>
    </source>
</reference>
<sequence>MPMIPETALAMRFCARIGAVHSVIFDAFTSKELAKHNQDSRCKLIISVSCVIHPMGSLNLKPLIVGAPVKRASAPSLSSSRRAMSCPRTTGRPRRLSGLVITTKLSKMRSSKKLRRFVQAIVENAAGNKFDGEIPCRRQSKTGTSSPSLRMPVLRISLALRPGFR</sequence>
<accession>A0A066W1P4</accession>
<evidence type="ECO:0000313" key="2">
    <source>
        <dbReference type="Proteomes" id="UP000027361"/>
    </source>
</evidence>
<dbReference type="InParanoid" id="A0A066W1P4"/>